<reference evidence="1" key="1">
    <citation type="submission" date="2019-08" db="EMBL/GenBank/DDBJ databases">
        <title>The genome of the North American firefly Photinus pyralis.</title>
        <authorList>
            <consortium name="Photinus pyralis genome working group"/>
            <person name="Fallon T.R."/>
            <person name="Sander Lower S.E."/>
            <person name="Weng J.-K."/>
        </authorList>
    </citation>
    <scope>NUCLEOTIDE SEQUENCE</scope>
    <source>
        <strain evidence="1">TRF0915ILg1</strain>
        <tissue evidence="1">Whole body</tissue>
    </source>
</reference>
<dbReference type="OrthoDB" id="6775047at2759"/>
<dbReference type="AlphaFoldDB" id="A0A8K0C6G0"/>
<keyword evidence="2" id="KW-1185">Reference proteome</keyword>
<evidence type="ECO:0000313" key="1">
    <source>
        <dbReference type="EMBL" id="KAF2878883.1"/>
    </source>
</evidence>
<evidence type="ECO:0000313" key="2">
    <source>
        <dbReference type="Proteomes" id="UP000801492"/>
    </source>
</evidence>
<comment type="caution">
    <text evidence="1">The sequence shown here is derived from an EMBL/GenBank/DDBJ whole genome shotgun (WGS) entry which is preliminary data.</text>
</comment>
<organism evidence="1 2">
    <name type="scientific">Ignelater luminosus</name>
    <name type="common">Cucubano</name>
    <name type="synonym">Pyrophorus luminosus</name>
    <dbReference type="NCBI Taxonomy" id="2038154"/>
    <lineage>
        <taxon>Eukaryota</taxon>
        <taxon>Metazoa</taxon>
        <taxon>Ecdysozoa</taxon>
        <taxon>Arthropoda</taxon>
        <taxon>Hexapoda</taxon>
        <taxon>Insecta</taxon>
        <taxon>Pterygota</taxon>
        <taxon>Neoptera</taxon>
        <taxon>Endopterygota</taxon>
        <taxon>Coleoptera</taxon>
        <taxon>Polyphaga</taxon>
        <taxon>Elateriformia</taxon>
        <taxon>Elateroidea</taxon>
        <taxon>Elateridae</taxon>
        <taxon>Agrypninae</taxon>
        <taxon>Pyrophorini</taxon>
        <taxon>Ignelater</taxon>
    </lineage>
</organism>
<dbReference type="EMBL" id="VTPC01091262">
    <property type="protein sequence ID" value="KAF2878883.1"/>
    <property type="molecule type" value="Genomic_DNA"/>
</dbReference>
<accession>A0A8K0C6G0</accession>
<sequence>MPRNRLRPTTTAKWSKEEKCMTDNINLPAKLVYGVSSLEIRCAAHVYAEKHNYPLGTNTVTVMNDSTVNLMNKDQATPTPKSDNLPGTTAHIENTTVFLSELTNSLSGPSSILTPSKTILFPFLLPTATKARKRANTKQYSAILTATSLKGNLENKEIKRNEKLSKDSWKTDKKKINIANKKTVQEYQETKDRFRIFFFSSSSIDEQDLENICDDDSDDDIFSTNEQET</sequence>
<dbReference type="Proteomes" id="UP000801492">
    <property type="component" value="Unassembled WGS sequence"/>
</dbReference>
<protein>
    <submittedName>
        <fullName evidence="1">Uncharacterized protein</fullName>
    </submittedName>
</protein>
<name>A0A8K0C6G0_IGNLU</name>
<proteinExistence type="predicted"/>
<gene>
    <name evidence="1" type="ORF">ILUMI_27288</name>
</gene>